<evidence type="ECO:0000256" key="6">
    <source>
        <dbReference type="ARBA" id="ARBA00022984"/>
    </source>
</evidence>
<reference evidence="13 14" key="1">
    <citation type="submission" date="2019-03" db="EMBL/GenBank/DDBJ databases">
        <title>Genomic Encyclopedia of Archaeal and Bacterial Type Strains, Phase II (KMG-II): from individual species to whole genera.</title>
        <authorList>
            <person name="Goeker M."/>
        </authorList>
    </citation>
    <scope>NUCLEOTIDE SEQUENCE [LARGE SCALE GENOMIC DNA]</scope>
    <source>
        <strain evidence="13 14">DSM 28353</strain>
    </source>
</reference>
<comment type="caution">
    <text evidence="10">Lacks conserved residue(s) required for the propagation of feature annotation.</text>
</comment>
<feature type="domain" description="Glycosyl transferase family 28 C-terminal" evidence="12">
    <location>
        <begin position="192"/>
        <end position="344"/>
    </location>
</feature>
<evidence type="ECO:0000256" key="7">
    <source>
        <dbReference type="ARBA" id="ARBA00023136"/>
    </source>
</evidence>
<evidence type="ECO:0000256" key="10">
    <source>
        <dbReference type="HAMAP-Rule" id="MF_00033"/>
    </source>
</evidence>
<keyword evidence="3 10" id="KW-0328">Glycosyltransferase</keyword>
<keyword evidence="14" id="KW-1185">Reference proteome</keyword>
<dbReference type="Pfam" id="PF03033">
    <property type="entry name" value="Glyco_transf_28"/>
    <property type="match status" value="1"/>
</dbReference>
<keyword evidence="8 10" id="KW-0131">Cell cycle</keyword>
<dbReference type="InterPro" id="IPR006009">
    <property type="entry name" value="GlcNAc_MurG"/>
</dbReference>
<keyword evidence="2 10" id="KW-0132">Cell division</keyword>
<dbReference type="GO" id="GO:0071555">
    <property type="term" value="P:cell wall organization"/>
    <property type="evidence" value="ECO:0007669"/>
    <property type="project" value="UniProtKB-KW"/>
</dbReference>
<dbReference type="SUPFAM" id="SSF53756">
    <property type="entry name" value="UDP-Glycosyltransferase/glycogen phosphorylase"/>
    <property type="match status" value="1"/>
</dbReference>
<feature type="binding site" evidence="10">
    <location>
        <begin position="12"/>
        <end position="14"/>
    </location>
    <ligand>
        <name>UDP-N-acetyl-alpha-D-glucosamine</name>
        <dbReference type="ChEBI" id="CHEBI:57705"/>
    </ligand>
</feature>
<dbReference type="GO" id="GO:0005975">
    <property type="term" value="P:carbohydrate metabolic process"/>
    <property type="evidence" value="ECO:0007669"/>
    <property type="project" value="InterPro"/>
</dbReference>
<feature type="binding site" evidence="10">
    <location>
        <position position="298"/>
    </location>
    <ligand>
        <name>UDP-N-acetyl-alpha-D-glucosamine</name>
        <dbReference type="ChEBI" id="CHEBI:57705"/>
    </ligand>
</feature>
<proteinExistence type="inferred from homology"/>
<keyword evidence="7 10" id="KW-0472">Membrane</keyword>
<dbReference type="GO" id="GO:0051301">
    <property type="term" value="P:cell division"/>
    <property type="evidence" value="ECO:0007669"/>
    <property type="project" value="UniProtKB-KW"/>
</dbReference>
<dbReference type="Pfam" id="PF04101">
    <property type="entry name" value="Glyco_tran_28_C"/>
    <property type="match status" value="1"/>
</dbReference>
<dbReference type="OrthoDB" id="9808936at2"/>
<dbReference type="InterPro" id="IPR004276">
    <property type="entry name" value="GlycoTrans_28_N"/>
</dbReference>
<dbReference type="GO" id="GO:0009252">
    <property type="term" value="P:peptidoglycan biosynthetic process"/>
    <property type="evidence" value="ECO:0007669"/>
    <property type="project" value="UniProtKB-UniRule"/>
</dbReference>
<dbReference type="RefSeq" id="WP_133582519.1">
    <property type="nucleotide sequence ID" value="NZ_SNYV01000001.1"/>
</dbReference>
<dbReference type="GO" id="GO:0051991">
    <property type="term" value="F:UDP-N-acetyl-D-glucosamine:N-acetylmuramoyl-L-alanyl-D-glutamyl-meso-2,6-diaminopimelyl-D-alanyl-D-alanine-diphosphoundecaprenol 4-beta-N-acetylglucosaminlytransferase activity"/>
    <property type="evidence" value="ECO:0007669"/>
    <property type="project" value="RHEA"/>
</dbReference>
<comment type="catalytic activity">
    <reaction evidence="10">
        <text>di-trans,octa-cis-undecaprenyl diphospho-N-acetyl-alpha-D-muramoyl-L-alanyl-D-glutamyl-meso-2,6-diaminopimeloyl-D-alanyl-D-alanine + UDP-N-acetyl-alpha-D-glucosamine = di-trans,octa-cis-undecaprenyl diphospho-[N-acetyl-alpha-D-glucosaminyl-(1-&gt;4)]-N-acetyl-alpha-D-muramoyl-L-alanyl-D-glutamyl-meso-2,6-diaminopimeloyl-D-alanyl-D-alanine + UDP + H(+)</text>
        <dbReference type="Rhea" id="RHEA:31227"/>
        <dbReference type="ChEBI" id="CHEBI:15378"/>
        <dbReference type="ChEBI" id="CHEBI:57705"/>
        <dbReference type="ChEBI" id="CHEBI:58223"/>
        <dbReference type="ChEBI" id="CHEBI:61387"/>
        <dbReference type="ChEBI" id="CHEBI:61388"/>
        <dbReference type="EC" id="2.4.1.227"/>
    </reaction>
</comment>
<dbReference type="HAMAP" id="MF_00033">
    <property type="entry name" value="MurG"/>
    <property type="match status" value="1"/>
</dbReference>
<protein>
    <recommendedName>
        <fullName evidence="10">UDP-N-acetylglucosamine--N-acetylmuramyl-(pentapeptide) pyrophosphoryl-undecaprenol N-acetylglucosamine transferase</fullName>
        <ecNumber evidence="10">2.4.1.227</ecNumber>
    </recommendedName>
    <alternativeName>
        <fullName evidence="10">Undecaprenyl-PP-MurNAc-pentapeptide-UDPGlcNAc GlcNAc transferase</fullName>
    </alternativeName>
</protein>
<keyword evidence="6 10" id="KW-0573">Peptidoglycan synthesis</keyword>
<evidence type="ECO:0000259" key="11">
    <source>
        <dbReference type="Pfam" id="PF03033"/>
    </source>
</evidence>
<dbReference type="PANTHER" id="PTHR21015">
    <property type="entry name" value="UDP-N-ACETYLGLUCOSAMINE--N-ACETYLMURAMYL-(PENTAPEPTIDE) PYROPHOSPHORYL-UNDECAPRENOL N-ACETYLGLUCOSAMINE TRANSFERASE 1"/>
    <property type="match status" value="1"/>
</dbReference>
<comment type="similarity">
    <text evidence="10">Belongs to the glycosyltransferase 28 family. MurG subfamily.</text>
</comment>
<evidence type="ECO:0000313" key="14">
    <source>
        <dbReference type="Proteomes" id="UP000295292"/>
    </source>
</evidence>
<evidence type="ECO:0000256" key="4">
    <source>
        <dbReference type="ARBA" id="ARBA00022679"/>
    </source>
</evidence>
<comment type="pathway">
    <text evidence="10">Cell wall biogenesis; peptidoglycan biosynthesis.</text>
</comment>
<evidence type="ECO:0000256" key="2">
    <source>
        <dbReference type="ARBA" id="ARBA00022618"/>
    </source>
</evidence>
<feature type="binding site" evidence="10">
    <location>
        <position position="167"/>
    </location>
    <ligand>
        <name>UDP-N-acetyl-alpha-D-glucosamine</name>
        <dbReference type="ChEBI" id="CHEBI:57705"/>
    </ligand>
</feature>
<keyword evidence="5 10" id="KW-0133">Cell shape</keyword>
<evidence type="ECO:0000256" key="3">
    <source>
        <dbReference type="ARBA" id="ARBA00022676"/>
    </source>
</evidence>
<dbReference type="PANTHER" id="PTHR21015:SF22">
    <property type="entry name" value="GLYCOSYLTRANSFERASE"/>
    <property type="match status" value="1"/>
</dbReference>
<keyword evidence="4 10" id="KW-0808">Transferase</keyword>
<dbReference type="CDD" id="cd03785">
    <property type="entry name" value="GT28_MurG"/>
    <property type="match status" value="1"/>
</dbReference>
<dbReference type="GO" id="GO:0005886">
    <property type="term" value="C:plasma membrane"/>
    <property type="evidence" value="ECO:0007669"/>
    <property type="project" value="UniProtKB-SubCell"/>
</dbReference>
<dbReference type="GO" id="GO:0008360">
    <property type="term" value="P:regulation of cell shape"/>
    <property type="evidence" value="ECO:0007669"/>
    <property type="project" value="UniProtKB-KW"/>
</dbReference>
<evidence type="ECO:0000256" key="9">
    <source>
        <dbReference type="ARBA" id="ARBA00023316"/>
    </source>
</evidence>
<evidence type="ECO:0000256" key="5">
    <source>
        <dbReference type="ARBA" id="ARBA00022960"/>
    </source>
</evidence>
<dbReference type="Proteomes" id="UP000295292">
    <property type="component" value="Unassembled WGS sequence"/>
</dbReference>
<dbReference type="EMBL" id="SNYV01000001">
    <property type="protein sequence ID" value="TDQ82867.1"/>
    <property type="molecule type" value="Genomic_DNA"/>
</dbReference>
<keyword evidence="1 10" id="KW-1003">Cell membrane</keyword>
<name>A0A4R6WYK4_9SPHI</name>
<dbReference type="GO" id="GO:0050511">
    <property type="term" value="F:undecaprenyldiphospho-muramoylpentapeptide beta-N-acetylglucosaminyltransferase activity"/>
    <property type="evidence" value="ECO:0007669"/>
    <property type="project" value="UniProtKB-UniRule"/>
</dbReference>
<gene>
    <name evidence="10" type="primary">murG</name>
    <name evidence="13" type="ORF">CLV99_0089</name>
</gene>
<evidence type="ECO:0000259" key="12">
    <source>
        <dbReference type="Pfam" id="PF04101"/>
    </source>
</evidence>
<dbReference type="InterPro" id="IPR007235">
    <property type="entry name" value="Glyco_trans_28_C"/>
</dbReference>
<keyword evidence="9 10" id="KW-0961">Cell wall biogenesis/degradation</keyword>
<sequence length="366" mass="38967">MAHKVIISGGGTGGHIFPAIAIANALRRIEPDVEILFVGAEGKMEMEKVPAAGYTIIGLNIQGFNRSSLLKNLSLPFKMLDSLLKARKIIKDFKADVAVGVGGYASGPLLMMANMMGVPTLIQEQNSFAGKTNKSLGKKAKKVCVAYEGMEQFFAKEKVLLTGNPIRRASVDIEGKKGEALVDFGLEAGKKTILVTGGSLGAGTLNDCVKNNIDKLNAAGVQVIWQCGGYYVDKLTAELGGKLPNSIKMSAFLQRMDYAYAAADLIVARAGAGTISELCVVGKPVILVPSPNVAEDHQTKNAMALVNRDAAVMVKDVEARDVLVDKILELLNDAPAAETLGQNIEKMALLDADEVIAREVLKLIKK</sequence>
<dbReference type="EC" id="2.4.1.227" evidence="10"/>
<evidence type="ECO:0000256" key="8">
    <source>
        <dbReference type="ARBA" id="ARBA00023306"/>
    </source>
</evidence>
<accession>A0A4R6WYK4</accession>
<organism evidence="13 14">
    <name type="scientific">Sphingobacterium yanglingense</name>
    <dbReference type="NCBI Taxonomy" id="1437280"/>
    <lineage>
        <taxon>Bacteria</taxon>
        <taxon>Pseudomonadati</taxon>
        <taxon>Bacteroidota</taxon>
        <taxon>Sphingobacteriia</taxon>
        <taxon>Sphingobacteriales</taxon>
        <taxon>Sphingobacteriaceae</taxon>
        <taxon>Sphingobacterium</taxon>
    </lineage>
</organism>
<comment type="function">
    <text evidence="10">Cell wall formation. Catalyzes the transfer of a GlcNAc subunit on undecaprenyl-pyrophosphoryl-MurNAc-pentapeptide (lipid intermediate I) to form undecaprenyl-pyrophosphoryl-MurNAc-(pentapeptide)GlcNAc (lipid intermediate II).</text>
</comment>
<comment type="subcellular location">
    <subcellularLocation>
        <location evidence="10">Cell membrane</location>
        <topology evidence="10">Peripheral membrane protein</topology>
        <orientation evidence="10">Cytoplasmic side</orientation>
    </subcellularLocation>
</comment>
<comment type="caution">
    <text evidence="13">The sequence shown here is derived from an EMBL/GenBank/DDBJ whole genome shotgun (WGS) entry which is preliminary data.</text>
</comment>
<dbReference type="NCBIfam" id="TIGR01133">
    <property type="entry name" value="murG"/>
    <property type="match status" value="1"/>
</dbReference>
<feature type="binding site" evidence="10">
    <location>
        <position position="126"/>
    </location>
    <ligand>
        <name>UDP-N-acetyl-alpha-D-glucosamine</name>
        <dbReference type="ChEBI" id="CHEBI:57705"/>
    </ligand>
</feature>
<dbReference type="AlphaFoldDB" id="A0A4R6WYK4"/>
<evidence type="ECO:0000313" key="13">
    <source>
        <dbReference type="EMBL" id="TDQ82867.1"/>
    </source>
</evidence>
<dbReference type="Gene3D" id="3.40.50.2000">
    <property type="entry name" value="Glycogen Phosphorylase B"/>
    <property type="match status" value="2"/>
</dbReference>
<evidence type="ECO:0000256" key="1">
    <source>
        <dbReference type="ARBA" id="ARBA00022475"/>
    </source>
</evidence>
<feature type="binding site" evidence="10">
    <location>
        <position position="199"/>
    </location>
    <ligand>
        <name>UDP-N-acetyl-alpha-D-glucosamine</name>
        <dbReference type="ChEBI" id="CHEBI:57705"/>
    </ligand>
</feature>
<dbReference type="UniPathway" id="UPA00219"/>
<feature type="domain" description="Glycosyltransferase family 28 N-terminal" evidence="11">
    <location>
        <begin position="5"/>
        <end position="144"/>
    </location>
</feature>